<dbReference type="SUPFAM" id="SSF56112">
    <property type="entry name" value="Protein kinase-like (PK-like)"/>
    <property type="match status" value="1"/>
</dbReference>
<protein>
    <submittedName>
        <fullName evidence="4">Phosphotransferase</fullName>
    </submittedName>
</protein>
<dbReference type="Pfam" id="PF03109">
    <property type="entry name" value="ABC1"/>
    <property type="match status" value="1"/>
</dbReference>
<dbReference type="PANTHER" id="PTHR10566:SF113">
    <property type="entry name" value="PROTEIN ACTIVITY OF BC1 COMPLEX KINASE 7, CHLOROPLASTIC"/>
    <property type="match status" value="1"/>
</dbReference>
<dbReference type="Proteomes" id="UP000319502">
    <property type="component" value="Unassembled WGS sequence"/>
</dbReference>
<comment type="caution">
    <text evidence="4">The sequence shown here is derived from an EMBL/GenBank/DDBJ whole genome shotgun (WGS) entry which is preliminary data.</text>
</comment>
<evidence type="ECO:0000313" key="4">
    <source>
        <dbReference type="EMBL" id="TVO58890.1"/>
    </source>
</evidence>
<evidence type="ECO:0000259" key="3">
    <source>
        <dbReference type="Pfam" id="PF03109"/>
    </source>
</evidence>
<name>A0A557R163_9RHOO</name>
<dbReference type="OrthoDB" id="9795390at2"/>
<proteinExistence type="inferred from homology"/>
<feature type="transmembrane region" description="Helical" evidence="2">
    <location>
        <begin position="533"/>
        <end position="555"/>
    </location>
</feature>
<evidence type="ECO:0000256" key="1">
    <source>
        <dbReference type="ARBA" id="ARBA00009670"/>
    </source>
</evidence>
<evidence type="ECO:0000313" key="5">
    <source>
        <dbReference type="Proteomes" id="UP000319502"/>
    </source>
</evidence>
<dbReference type="RefSeq" id="WP_144308407.1">
    <property type="nucleotide sequence ID" value="NZ_VMNK01000003.1"/>
</dbReference>
<keyword evidence="2" id="KW-0812">Transmembrane</keyword>
<keyword evidence="2" id="KW-0472">Membrane</keyword>
<dbReference type="InterPro" id="IPR004147">
    <property type="entry name" value="ABC1_dom"/>
</dbReference>
<comment type="similarity">
    <text evidence="1">Belongs to the protein kinase superfamily. ADCK protein kinase family.</text>
</comment>
<feature type="domain" description="ABC1 atypical kinase-like" evidence="3">
    <location>
        <begin position="99"/>
        <end position="344"/>
    </location>
</feature>
<feature type="transmembrane region" description="Helical" evidence="2">
    <location>
        <begin position="507"/>
        <end position="527"/>
    </location>
</feature>
<gene>
    <name evidence="4" type="ORF">FHP91_04310</name>
</gene>
<dbReference type="AlphaFoldDB" id="A0A557R163"/>
<keyword evidence="2" id="KW-1133">Transmembrane helix</keyword>
<sequence length="563" mass="61762">MFWQAVGAARDLSRAQDIAGVLIRYGFGDMVRRLGMADALGKAGKVLHWQVPDEFARLEPAARARRALEDLGPTFVKLGQILATRVDLFAPEWIDELSKLQDAAPAVPFEAVRAQLTEDLGEAPETAFAELNTEPLAAASLAQVYRATLHDGREVVLKVRRPGIRPTVEADLRLLTRLAEIIDADMPELHRYHPQAVVREFAVSLRRELDFAAEGRSAERIRSHFADHADIVIPAIHWQWSGERLNVQDYIAGIPGRNLAAVDATGLDRRQLARRGAEAVLKMTLEDGFFHADPHPGNVFYLPGNRIAFIDFGMVGRLSEARRYEVASLMHGLVSGDSETVANILLDWRDSEDLGADTDPARLHNEIDTFVDQYKGVPLKRLSLSGMLADLVAILRDNRLTLPADLALLIKAFISLEGMGRQLDPDFDMAGEAAPYLERTMIAHQSPAALARRGWRAARGAADLLTGLPQDLSQLLRAAKRGKLRVEVEVLPLKHFGDRIDRAVSRLTVGIVTAALIIGTSIVMTVAGDGLLAGLSTYALLGFLGAVIGGVWLLLSIRRSNKE</sequence>
<dbReference type="GO" id="GO:0016740">
    <property type="term" value="F:transferase activity"/>
    <property type="evidence" value="ECO:0007669"/>
    <property type="project" value="UniProtKB-KW"/>
</dbReference>
<dbReference type="PANTHER" id="PTHR10566">
    <property type="entry name" value="CHAPERONE-ACTIVITY OF BC1 COMPLEX CABC1 -RELATED"/>
    <property type="match status" value="1"/>
</dbReference>
<dbReference type="InterPro" id="IPR050154">
    <property type="entry name" value="UbiB_kinase"/>
</dbReference>
<dbReference type="InterPro" id="IPR011009">
    <property type="entry name" value="Kinase-like_dom_sf"/>
</dbReference>
<keyword evidence="4" id="KW-0808">Transferase</keyword>
<evidence type="ECO:0000256" key="2">
    <source>
        <dbReference type="SAM" id="Phobius"/>
    </source>
</evidence>
<accession>A0A557R163</accession>
<organism evidence="4 5">
    <name type="scientific">Denitromonas halophila</name>
    <dbReference type="NCBI Taxonomy" id="1629404"/>
    <lineage>
        <taxon>Bacteria</taxon>
        <taxon>Pseudomonadati</taxon>
        <taxon>Pseudomonadota</taxon>
        <taxon>Betaproteobacteria</taxon>
        <taxon>Rhodocyclales</taxon>
        <taxon>Zoogloeaceae</taxon>
        <taxon>Denitromonas</taxon>
    </lineage>
</organism>
<keyword evidence="5" id="KW-1185">Reference proteome</keyword>
<reference evidence="4 5" key="1">
    <citation type="submission" date="2019-07" db="EMBL/GenBank/DDBJ databases">
        <title>The pathways for chlorine oxyanion respiration interact through the shared metabolite chlorate.</title>
        <authorList>
            <person name="Barnum T.P."/>
            <person name="Cheng Y."/>
            <person name="Hill K.A."/>
            <person name="Lucas L.N."/>
            <person name="Carlson H.K."/>
            <person name="Coates J.D."/>
        </authorList>
    </citation>
    <scope>NUCLEOTIDE SEQUENCE [LARGE SCALE GENOMIC DNA]</scope>
    <source>
        <strain evidence="4 5">SFB-3</strain>
    </source>
</reference>
<dbReference type="CDD" id="cd05121">
    <property type="entry name" value="ABC1_ADCK3-like"/>
    <property type="match status" value="1"/>
</dbReference>
<dbReference type="EMBL" id="VMNK01000003">
    <property type="protein sequence ID" value="TVO58890.1"/>
    <property type="molecule type" value="Genomic_DNA"/>
</dbReference>